<organism evidence="8 9">
    <name type="scientific">Chanos chanos</name>
    <name type="common">Milkfish</name>
    <name type="synonym">Mugil chanos</name>
    <dbReference type="NCBI Taxonomy" id="29144"/>
    <lineage>
        <taxon>Eukaryota</taxon>
        <taxon>Metazoa</taxon>
        <taxon>Chordata</taxon>
        <taxon>Craniata</taxon>
        <taxon>Vertebrata</taxon>
        <taxon>Euteleostomi</taxon>
        <taxon>Actinopterygii</taxon>
        <taxon>Neopterygii</taxon>
        <taxon>Teleostei</taxon>
        <taxon>Ostariophysi</taxon>
        <taxon>Gonorynchiformes</taxon>
        <taxon>Chanidae</taxon>
        <taxon>Chanos</taxon>
    </lineage>
</organism>
<evidence type="ECO:0000256" key="6">
    <source>
        <dbReference type="ARBA" id="ARBA00023212"/>
    </source>
</evidence>
<dbReference type="Gene3D" id="3.90.640.10">
    <property type="entry name" value="Actin, Chain A, domain 4"/>
    <property type="match status" value="1"/>
</dbReference>
<dbReference type="FunFam" id="3.30.420.40:FF:000148">
    <property type="entry name" value="Actin, alpha skeletal muscle"/>
    <property type="match status" value="1"/>
</dbReference>
<gene>
    <name evidence="9" type="primary">LOC115815435</name>
</gene>
<reference evidence="9" key="1">
    <citation type="submission" date="2025-08" db="UniProtKB">
        <authorList>
            <consortium name="RefSeq"/>
        </authorList>
    </citation>
    <scope>IDENTIFICATION</scope>
</reference>
<dbReference type="FunFam" id="3.90.640.10:FF:000007">
    <property type="entry name" value="Actin like 7B"/>
    <property type="match status" value="1"/>
</dbReference>
<evidence type="ECO:0000256" key="4">
    <source>
        <dbReference type="ARBA" id="ARBA00022741"/>
    </source>
</evidence>
<protein>
    <submittedName>
        <fullName evidence="9">Actin-3-like</fullName>
    </submittedName>
</protein>
<dbReference type="PANTHER" id="PTHR11937">
    <property type="entry name" value="ACTIN"/>
    <property type="match status" value="1"/>
</dbReference>
<evidence type="ECO:0000256" key="1">
    <source>
        <dbReference type="ARBA" id="ARBA00004245"/>
    </source>
</evidence>
<keyword evidence="8" id="KW-1185">Reference proteome</keyword>
<keyword evidence="4" id="KW-0547">Nucleotide-binding</keyword>
<evidence type="ECO:0000256" key="3">
    <source>
        <dbReference type="ARBA" id="ARBA00022490"/>
    </source>
</evidence>
<evidence type="ECO:0000256" key="2">
    <source>
        <dbReference type="ARBA" id="ARBA00006752"/>
    </source>
</evidence>
<accession>A0A6J2VSQ9</accession>
<dbReference type="Pfam" id="PF00022">
    <property type="entry name" value="Actin"/>
    <property type="match status" value="1"/>
</dbReference>
<dbReference type="GO" id="GO:0005524">
    <property type="term" value="F:ATP binding"/>
    <property type="evidence" value="ECO:0007669"/>
    <property type="project" value="UniProtKB-KW"/>
</dbReference>
<dbReference type="RefSeq" id="XP_030634251.1">
    <property type="nucleotide sequence ID" value="XM_030778391.1"/>
</dbReference>
<dbReference type="GO" id="GO:0005856">
    <property type="term" value="C:cytoskeleton"/>
    <property type="evidence" value="ECO:0007669"/>
    <property type="project" value="UniProtKB-SubCell"/>
</dbReference>
<dbReference type="InterPro" id="IPR043129">
    <property type="entry name" value="ATPase_NBD"/>
</dbReference>
<dbReference type="PRINTS" id="PR00190">
    <property type="entry name" value="ACTIN"/>
</dbReference>
<dbReference type="AlphaFoldDB" id="A0A6J2VSQ9"/>
<evidence type="ECO:0000256" key="5">
    <source>
        <dbReference type="ARBA" id="ARBA00022840"/>
    </source>
</evidence>
<dbReference type="Gene3D" id="3.30.420.40">
    <property type="match status" value="2"/>
</dbReference>
<dbReference type="OrthoDB" id="9862123at2759"/>
<sequence>MTENDSSEDFKENVAIVIDSGSGCIKAGYSGDERPRAVLRSSVGVTRHEETKTSGEDQAEYLFGSGIPSKDSADVIIKKPITNGVVTDWESLEKLWHHILYKDLQACPKEHGVLVTDSPLSSVSSRAKIAELLFEQFETPALYISHKPVLCAYSYGLVSGLVVDSGSGSTFVSPVCNGYCLPHATFQMDLAGRAVTSCLQKLMTGAGFGSVAQHKFIVREIKKQTCYVSPDFERELKSDKHGQLLDYQLPDGSTVTLGDERFRCPEILFCPSIAGVSQPGIHITAMNSLQMTAPEWHATLMANVVMSGGTTLLNGFPERLQAEMEKLAPRDSKIRVLSGDHREFASWLGGSILPCLSSFQPMWVKRQDYFENGSCIVQKKCY</sequence>
<keyword evidence="5" id="KW-0067">ATP-binding</keyword>
<evidence type="ECO:0000313" key="9">
    <source>
        <dbReference type="RefSeq" id="XP_030634251.1"/>
    </source>
</evidence>
<dbReference type="Proteomes" id="UP000504632">
    <property type="component" value="Chromosome 6"/>
</dbReference>
<evidence type="ECO:0000256" key="7">
    <source>
        <dbReference type="RuleBase" id="RU000487"/>
    </source>
</evidence>
<dbReference type="SUPFAM" id="SSF53067">
    <property type="entry name" value="Actin-like ATPase domain"/>
    <property type="match status" value="2"/>
</dbReference>
<dbReference type="SMART" id="SM00268">
    <property type="entry name" value="ACTIN"/>
    <property type="match status" value="1"/>
</dbReference>
<dbReference type="InterPro" id="IPR004000">
    <property type="entry name" value="Actin"/>
</dbReference>
<name>A0A6J2VSQ9_CHACN</name>
<comment type="similarity">
    <text evidence="2 7">Belongs to the actin family.</text>
</comment>
<proteinExistence type="inferred from homology"/>
<dbReference type="GeneID" id="115815435"/>
<evidence type="ECO:0000313" key="8">
    <source>
        <dbReference type="Proteomes" id="UP000504632"/>
    </source>
</evidence>
<keyword evidence="6" id="KW-0206">Cytoskeleton</keyword>
<comment type="subcellular location">
    <subcellularLocation>
        <location evidence="1">Cytoplasm</location>
        <location evidence="1">Cytoskeleton</location>
    </subcellularLocation>
</comment>
<keyword evidence="3" id="KW-0963">Cytoplasm</keyword>
<dbReference type="InParanoid" id="A0A6J2VSQ9"/>